<evidence type="ECO:0000259" key="2">
    <source>
        <dbReference type="Pfam" id="PF07883"/>
    </source>
</evidence>
<dbReference type="Gene3D" id="2.60.120.10">
    <property type="entry name" value="Jelly Rolls"/>
    <property type="match status" value="1"/>
</dbReference>
<organism evidence="3 4">
    <name type="scientific">Podospora didyma</name>
    <dbReference type="NCBI Taxonomy" id="330526"/>
    <lineage>
        <taxon>Eukaryota</taxon>
        <taxon>Fungi</taxon>
        <taxon>Dikarya</taxon>
        <taxon>Ascomycota</taxon>
        <taxon>Pezizomycotina</taxon>
        <taxon>Sordariomycetes</taxon>
        <taxon>Sordariomycetidae</taxon>
        <taxon>Sordariales</taxon>
        <taxon>Podosporaceae</taxon>
        <taxon>Podospora</taxon>
    </lineage>
</organism>
<dbReference type="InterPro" id="IPR014710">
    <property type="entry name" value="RmlC-like_jellyroll"/>
</dbReference>
<evidence type="ECO:0000313" key="4">
    <source>
        <dbReference type="Proteomes" id="UP001285441"/>
    </source>
</evidence>
<reference evidence="3" key="2">
    <citation type="submission" date="2023-06" db="EMBL/GenBank/DDBJ databases">
        <authorList>
            <consortium name="Lawrence Berkeley National Laboratory"/>
            <person name="Haridas S."/>
            <person name="Hensen N."/>
            <person name="Bonometti L."/>
            <person name="Westerberg I."/>
            <person name="Brannstrom I.O."/>
            <person name="Guillou S."/>
            <person name="Cros-Aarteil S."/>
            <person name="Calhoun S."/>
            <person name="Kuo A."/>
            <person name="Mondo S."/>
            <person name="Pangilinan J."/>
            <person name="Riley R."/>
            <person name="LaButti K."/>
            <person name="Andreopoulos B."/>
            <person name="Lipzen A."/>
            <person name="Chen C."/>
            <person name="Yanf M."/>
            <person name="Daum C."/>
            <person name="Ng V."/>
            <person name="Clum A."/>
            <person name="Steindorff A."/>
            <person name="Ohm R."/>
            <person name="Martin F."/>
            <person name="Silar P."/>
            <person name="Natvig D."/>
            <person name="Lalanne C."/>
            <person name="Gautier V."/>
            <person name="Ament-velasquez S.L."/>
            <person name="Kruys A."/>
            <person name="Hutchinson M.I."/>
            <person name="Powell A.J."/>
            <person name="Barry K."/>
            <person name="Miller A.N."/>
            <person name="Grigoriev I.V."/>
            <person name="Debuchy R."/>
            <person name="Gladieux P."/>
            <person name="Thoren M.H."/>
            <person name="Johannesson H."/>
        </authorList>
    </citation>
    <scope>NUCLEOTIDE SEQUENCE</scope>
    <source>
        <strain evidence="3">CBS 232.78</strain>
    </source>
</reference>
<dbReference type="CDD" id="cd02231">
    <property type="entry name" value="cupin_BLL6423-like"/>
    <property type="match status" value="1"/>
</dbReference>
<dbReference type="EMBL" id="JAULSW010000008">
    <property type="protein sequence ID" value="KAK3372596.1"/>
    <property type="molecule type" value="Genomic_DNA"/>
</dbReference>
<name>A0AAE0N6K9_9PEZI</name>
<reference evidence="3" key="1">
    <citation type="journal article" date="2023" name="Mol. Phylogenet. Evol.">
        <title>Genome-scale phylogeny and comparative genomics of the fungal order Sordariales.</title>
        <authorList>
            <person name="Hensen N."/>
            <person name="Bonometti L."/>
            <person name="Westerberg I."/>
            <person name="Brannstrom I.O."/>
            <person name="Guillou S."/>
            <person name="Cros-Aarteil S."/>
            <person name="Calhoun S."/>
            <person name="Haridas S."/>
            <person name="Kuo A."/>
            <person name="Mondo S."/>
            <person name="Pangilinan J."/>
            <person name="Riley R."/>
            <person name="LaButti K."/>
            <person name="Andreopoulos B."/>
            <person name="Lipzen A."/>
            <person name="Chen C."/>
            <person name="Yan M."/>
            <person name="Daum C."/>
            <person name="Ng V."/>
            <person name="Clum A."/>
            <person name="Steindorff A."/>
            <person name="Ohm R.A."/>
            <person name="Martin F."/>
            <person name="Silar P."/>
            <person name="Natvig D.O."/>
            <person name="Lalanne C."/>
            <person name="Gautier V."/>
            <person name="Ament-Velasquez S.L."/>
            <person name="Kruys A."/>
            <person name="Hutchinson M.I."/>
            <person name="Powell A.J."/>
            <person name="Barry K."/>
            <person name="Miller A.N."/>
            <person name="Grigoriev I.V."/>
            <person name="Debuchy R."/>
            <person name="Gladieux P."/>
            <person name="Hiltunen Thoren M."/>
            <person name="Johannesson H."/>
        </authorList>
    </citation>
    <scope>NUCLEOTIDE SEQUENCE</scope>
    <source>
        <strain evidence="3">CBS 232.78</strain>
    </source>
</reference>
<dbReference type="Pfam" id="PF07883">
    <property type="entry name" value="Cupin_2"/>
    <property type="match status" value="1"/>
</dbReference>
<keyword evidence="4" id="KW-1185">Reference proteome</keyword>
<dbReference type="InterPro" id="IPR013096">
    <property type="entry name" value="Cupin_2"/>
</dbReference>
<dbReference type="PANTHER" id="PTHR36156:SF2">
    <property type="entry name" value="CUPIN TYPE-2 DOMAIN-CONTAINING PROTEIN"/>
    <property type="match status" value="1"/>
</dbReference>
<dbReference type="InterPro" id="IPR011051">
    <property type="entry name" value="RmlC_Cupin_sf"/>
</dbReference>
<evidence type="ECO:0000256" key="1">
    <source>
        <dbReference type="SAM" id="MobiDB-lite"/>
    </source>
</evidence>
<feature type="domain" description="Cupin type-2" evidence="2">
    <location>
        <begin position="106"/>
        <end position="168"/>
    </location>
</feature>
<comment type="caution">
    <text evidence="3">The sequence shown here is derived from an EMBL/GenBank/DDBJ whole genome shotgun (WGS) entry which is preliminary data.</text>
</comment>
<accession>A0AAE0N6K9</accession>
<feature type="region of interest" description="Disordered" evidence="1">
    <location>
        <begin position="1"/>
        <end position="20"/>
    </location>
</feature>
<sequence>MADPNATARPSAPYRYTTTHDPSTGKAIFSTTLPETVPGYVIAGNGMQAHDTYKTFSFPFDMSDEVDIAALQTDTANHFAKIEANGPPSSVWFPRVGESLVRYCDWGPGVQFPMHRTETIDFGVVLQGEMELTLDSGEKRILRVGDMIVQRGTLHAWRNPSDTTWARLVFFLLGTPPVRLNGVEMKDDLPWQK</sequence>
<dbReference type="AlphaFoldDB" id="A0AAE0N6K9"/>
<gene>
    <name evidence="3" type="ORF">B0H63DRAFT_485314</name>
</gene>
<dbReference type="Proteomes" id="UP001285441">
    <property type="component" value="Unassembled WGS sequence"/>
</dbReference>
<proteinExistence type="predicted"/>
<dbReference type="SUPFAM" id="SSF51182">
    <property type="entry name" value="RmlC-like cupins"/>
    <property type="match status" value="1"/>
</dbReference>
<evidence type="ECO:0000313" key="3">
    <source>
        <dbReference type="EMBL" id="KAK3372596.1"/>
    </source>
</evidence>
<dbReference type="PANTHER" id="PTHR36156">
    <property type="entry name" value="SLR2101 PROTEIN"/>
    <property type="match status" value="1"/>
</dbReference>
<protein>
    <recommendedName>
        <fullName evidence="2">Cupin type-2 domain-containing protein</fullName>
    </recommendedName>
</protein>
<dbReference type="InterPro" id="IPR047142">
    <property type="entry name" value="OryJ/VirC-like"/>
</dbReference>